<sequence length="212" mass="24194">MNKTVLEFKKVTIGLPNRPVLRDISLEIKAGSLTGIYLPDGDARWMFFQVAAGLMQPLSGEVLSFVQTIGLVPERFFLYPDLTVEENIQFVAELYTVPEALRAERIDRSIEACYLSEYRKQRAGRLSFTEKMFLQLAASLVTESELILLDEATREMASRDKEQFWKVIEGEHAAEGTFLKGIIFLSHNKEEIYRCTTQIDLGKRFKEVSPCS</sequence>
<dbReference type="Proteomes" id="UP000617402">
    <property type="component" value="Unassembled WGS sequence"/>
</dbReference>
<dbReference type="SUPFAM" id="SSF52540">
    <property type="entry name" value="P-loop containing nucleoside triphosphate hydrolases"/>
    <property type="match status" value="1"/>
</dbReference>
<evidence type="ECO:0000313" key="3">
    <source>
        <dbReference type="Proteomes" id="UP000617402"/>
    </source>
</evidence>
<protein>
    <submittedName>
        <fullName evidence="2">ATP-binding cassette domain-containing protein</fullName>
    </submittedName>
</protein>
<dbReference type="GO" id="GO:0005524">
    <property type="term" value="F:ATP binding"/>
    <property type="evidence" value="ECO:0007669"/>
    <property type="project" value="UniProtKB-KW"/>
</dbReference>
<dbReference type="PANTHER" id="PTHR43038:SF3">
    <property type="entry name" value="ABC TRANSPORTER G FAMILY MEMBER 20 ISOFORM X1"/>
    <property type="match status" value="1"/>
</dbReference>
<dbReference type="InterPro" id="IPR003439">
    <property type="entry name" value="ABC_transporter-like_ATP-bd"/>
</dbReference>
<dbReference type="InterPro" id="IPR027417">
    <property type="entry name" value="P-loop_NTPase"/>
</dbReference>
<dbReference type="Pfam" id="PF00005">
    <property type="entry name" value="ABC_tran"/>
    <property type="match status" value="1"/>
</dbReference>
<dbReference type="PROSITE" id="PS50893">
    <property type="entry name" value="ABC_TRANSPORTER_2"/>
    <property type="match status" value="1"/>
</dbReference>
<dbReference type="RefSeq" id="WP_188040870.1">
    <property type="nucleotide sequence ID" value="NZ_JACVHF010000014.1"/>
</dbReference>
<keyword evidence="2" id="KW-0547">Nucleotide-binding</keyword>
<proteinExistence type="predicted"/>
<feature type="domain" description="ABC transporter" evidence="1">
    <location>
        <begin position="6"/>
        <end position="212"/>
    </location>
</feature>
<dbReference type="EMBL" id="JACVHF010000014">
    <property type="protein sequence ID" value="MBC9785409.1"/>
    <property type="molecule type" value="Genomic_DNA"/>
</dbReference>
<keyword evidence="2" id="KW-0067">ATP-binding</keyword>
<gene>
    <name evidence="2" type="ORF">H1S01_12920</name>
</gene>
<evidence type="ECO:0000313" key="2">
    <source>
        <dbReference type="EMBL" id="MBC9785409.1"/>
    </source>
</evidence>
<organism evidence="2 3">
    <name type="scientific">Heliobacterium chlorum</name>
    <dbReference type="NCBI Taxonomy" id="2698"/>
    <lineage>
        <taxon>Bacteria</taxon>
        <taxon>Bacillati</taxon>
        <taxon>Bacillota</taxon>
        <taxon>Clostridia</taxon>
        <taxon>Eubacteriales</taxon>
        <taxon>Heliobacteriaceae</taxon>
        <taxon>Heliobacterium</taxon>
    </lineage>
</organism>
<name>A0ABR7T6D9_HELCL</name>
<evidence type="ECO:0000259" key="1">
    <source>
        <dbReference type="PROSITE" id="PS50893"/>
    </source>
</evidence>
<accession>A0ABR7T6D9</accession>
<comment type="caution">
    <text evidence="2">The sequence shown here is derived from an EMBL/GenBank/DDBJ whole genome shotgun (WGS) entry which is preliminary data.</text>
</comment>
<dbReference type="Gene3D" id="3.40.50.300">
    <property type="entry name" value="P-loop containing nucleotide triphosphate hydrolases"/>
    <property type="match status" value="1"/>
</dbReference>
<dbReference type="PANTHER" id="PTHR43038">
    <property type="entry name" value="ATP-BINDING CASSETTE, SUB-FAMILY H, MEMBER 1"/>
    <property type="match status" value="1"/>
</dbReference>
<reference evidence="2 3" key="1">
    <citation type="submission" date="2020-07" db="EMBL/GenBank/DDBJ databases">
        <title>Draft whole-genome sequence of Heliobacterium chlorum DSM 3682, type strain.</title>
        <authorList>
            <person name="Kyndt J.A."/>
            <person name="Meyer T.E."/>
            <person name="Imhoff J.F."/>
        </authorList>
    </citation>
    <scope>NUCLEOTIDE SEQUENCE [LARGE SCALE GENOMIC DNA]</scope>
    <source>
        <strain evidence="2 3">DSM 3682</strain>
    </source>
</reference>
<keyword evidence="3" id="KW-1185">Reference proteome</keyword>